<dbReference type="Proteomes" id="UP000001996">
    <property type="component" value="Unassembled WGS sequence"/>
</dbReference>
<dbReference type="Gene3D" id="2.60.260.20">
    <property type="entry name" value="Urease metallochaperone UreE, N-terminal domain"/>
    <property type="match status" value="1"/>
</dbReference>
<protein>
    <submittedName>
        <fullName evidence="2">Uncharacterized protein</fullName>
    </submittedName>
</protein>
<reference evidence="2 3" key="1">
    <citation type="journal article" date="2009" name="Nature">
        <title>Evolution of pathogenicity and sexual reproduction in eight Candida genomes.</title>
        <authorList>
            <person name="Butler G."/>
            <person name="Rasmussen M.D."/>
            <person name="Lin M.F."/>
            <person name="Santos M.A."/>
            <person name="Sakthikumar S."/>
            <person name="Munro C.A."/>
            <person name="Rheinbay E."/>
            <person name="Grabherr M."/>
            <person name="Forche A."/>
            <person name="Reedy J.L."/>
            <person name="Agrafioti I."/>
            <person name="Arnaud M.B."/>
            <person name="Bates S."/>
            <person name="Brown A.J."/>
            <person name="Brunke S."/>
            <person name="Costanzo M.C."/>
            <person name="Fitzpatrick D.A."/>
            <person name="de Groot P.W."/>
            <person name="Harris D."/>
            <person name="Hoyer L.L."/>
            <person name="Hube B."/>
            <person name="Klis F.M."/>
            <person name="Kodira C."/>
            <person name="Lennard N."/>
            <person name="Logue M.E."/>
            <person name="Martin R."/>
            <person name="Neiman A.M."/>
            <person name="Nikolaou E."/>
            <person name="Quail M.A."/>
            <person name="Quinn J."/>
            <person name="Santos M.C."/>
            <person name="Schmitzberger F.F."/>
            <person name="Sherlock G."/>
            <person name="Shah P."/>
            <person name="Silverstein K.A."/>
            <person name="Skrzypek M.S."/>
            <person name="Soll D."/>
            <person name="Staggs R."/>
            <person name="Stansfield I."/>
            <person name="Stumpf M.P."/>
            <person name="Sudbery P.E."/>
            <person name="Srikantha T."/>
            <person name="Zeng Q."/>
            <person name="Berman J."/>
            <person name="Berriman M."/>
            <person name="Heitman J."/>
            <person name="Gow N.A."/>
            <person name="Lorenz M.C."/>
            <person name="Birren B.W."/>
            <person name="Kellis M."/>
            <person name="Cuomo C.A."/>
        </authorList>
    </citation>
    <scope>NUCLEOTIDE SEQUENCE [LARGE SCALE GENOMIC DNA]</scope>
    <source>
        <strain evidence="3">ATCC 11503 / BCRC 21390 / CBS 2605 / JCM 1781 / NBRC 1676 / NRRL YB-4239</strain>
    </source>
</reference>
<dbReference type="OrthoDB" id="550424at2759"/>
<dbReference type="EMBL" id="CH981527">
    <property type="protein sequence ID" value="EDK44942.1"/>
    <property type="molecule type" value="Genomic_DNA"/>
</dbReference>
<dbReference type="STRING" id="379508.A5E0I4"/>
<sequence>MDYNIDLKTALLGGEILIPNFLRVGQFLKIYINSHGNSSINNEKVQQGEVLGTINLGEPKLVKNLGMPINTDIIANNGILIQSSMNEENEEKQRTDKFRQFNRGNLYINFHVQLPSIEEFSQQALINLENALPSNSSYIASPTEKIIETHLSNLPGTKSHPINIDQTPSSSSSPNKDESNDKMNYGGVKWNSGGNSNSNSSGGASGARGARGTSSANSDSARTRNNYFDISAGDKGGNGNGDRCSKEKEI</sequence>
<dbReference type="AlphaFoldDB" id="A5E0I4"/>
<feature type="compositionally biased region" description="Low complexity" evidence="1">
    <location>
        <begin position="191"/>
        <end position="218"/>
    </location>
</feature>
<dbReference type="InParanoid" id="A5E0I4"/>
<gene>
    <name evidence="2" type="ORF">LELG_03121</name>
</gene>
<accession>A5E0I4</accession>
<feature type="region of interest" description="Disordered" evidence="1">
    <location>
        <begin position="153"/>
        <end position="250"/>
    </location>
</feature>
<feature type="compositionally biased region" description="Polar residues" evidence="1">
    <location>
        <begin position="219"/>
        <end position="228"/>
    </location>
</feature>
<evidence type="ECO:0000313" key="3">
    <source>
        <dbReference type="Proteomes" id="UP000001996"/>
    </source>
</evidence>
<dbReference type="eggNOG" id="KOG0712">
    <property type="taxonomic scope" value="Eukaryota"/>
</dbReference>
<evidence type="ECO:0000313" key="2">
    <source>
        <dbReference type="EMBL" id="EDK44942.1"/>
    </source>
</evidence>
<organism evidence="2 3">
    <name type="scientific">Lodderomyces elongisporus (strain ATCC 11503 / CBS 2605 / JCM 1781 / NBRC 1676 / NRRL YB-4239)</name>
    <name type="common">Yeast</name>
    <name type="synonym">Saccharomyces elongisporus</name>
    <dbReference type="NCBI Taxonomy" id="379508"/>
    <lineage>
        <taxon>Eukaryota</taxon>
        <taxon>Fungi</taxon>
        <taxon>Dikarya</taxon>
        <taxon>Ascomycota</taxon>
        <taxon>Saccharomycotina</taxon>
        <taxon>Pichiomycetes</taxon>
        <taxon>Debaryomycetaceae</taxon>
        <taxon>Candida/Lodderomyces clade</taxon>
        <taxon>Lodderomyces</taxon>
    </lineage>
</organism>
<keyword evidence="3" id="KW-1185">Reference proteome</keyword>
<dbReference type="VEuPathDB" id="FungiDB:LELG_03121"/>
<evidence type="ECO:0000256" key="1">
    <source>
        <dbReference type="SAM" id="MobiDB-lite"/>
    </source>
</evidence>
<proteinExistence type="predicted"/>
<name>A5E0I4_LODEL</name>
<dbReference type="HOGENOM" id="CLU_1111575_0_0_1"/>